<dbReference type="Gene3D" id="1.10.10.10">
    <property type="entry name" value="Winged helix-like DNA-binding domain superfamily/Winged helix DNA-binding domain"/>
    <property type="match status" value="1"/>
</dbReference>
<name>A0A5B2URL0_9PSED</name>
<evidence type="ECO:0000313" key="8">
    <source>
        <dbReference type="Proteomes" id="UP000199620"/>
    </source>
</evidence>
<evidence type="ECO:0000259" key="4">
    <source>
        <dbReference type="PROSITE" id="PS50206"/>
    </source>
</evidence>
<dbReference type="GO" id="GO:0004792">
    <property type="term" value="F:thiosulfate-cyanide sulfurtransferase activity"/>
    <property type="evidence" value="ECO:0007669"/>
    <property type="project" value="InterPro"/>
</dbReference>
<dbReference type="InterPro" id="IPR001845">
    <property type="entry name" value="HTH_ArsR_DNA-bd_dom"/>
</dbReference>
<dbReference type="Proteomes" id="UP000199620">
    <property type="component" value="Chromosome I"/>
</dbReference>
<dbReference type="SMART" id="SM00450">
    <property type="entry name" value="RHOD"/>
    <property type="match status" value="1"/>
</dbReference>
<dbReference type="EMBL" id="VUOL01000010">
    <property type="protein sequence ID" value="KAA2228535.1"/>
    <property type="molecule type" value="Genomic_DNA"/>
</dbReference>
<dbReference type="PANTHER" id="PTHR43132">
    <property type="entry name" value="ARSENICAL RESISTANCE OPERON REPRESSOR ARSR-RELATED"/>
    <property type="match status" value="1"/>
</dbReference>
<dbReference type="CDD" id="cd00158">
    <property type="entry name" value="RHOD"/>
    <property type="match status" value="1"/>
</dbReference>
<dbReference type="InterPro" id="IPR051011">
    <property type="entry name" value="Metal_resp_trans_reg"/>
</dbReference>
<dbReference type="Gene3D" id="3.40.250.10">
    <property type="entry name" value="Rhodanese-like domain"/>
    <property type="match status" value="1"/>
</dbReference>
<accession>A0A5B2URL0</accession>
<dbReference type="PROSITE" id="PS50206">
    <property type="entry name" value="RHODANESE_3"/>
    <property type="match status" value="1"/>
</dbReference>
<dbReference type="GO" id="GO:0003677">
    <property type="term" value="F:DNA binding"/>
    <property type="evidence" value="ECO:0007669"/>
    <property type="project" value="UniProtKB-KW"/>
</dbReference>
<dbReference type="PRINTS" id="PR00778">
    <property type="entry name" value="HTHARSR"/>
</dbReference>
<keyword evidence="8" id="KW-1185">Reference proteome</keyword>
<evidence type="ECO:0000256" key="1">
    <source>
        <dbReference type="ARBA" id="ARBA00023015"/>
    </source>
</evidence>
<dbReference type="InterPro" id="IPR036388">
    <property type="entry name" value="WH-like_DNA-bd_sf"/>
</dbReference>
<dbReference type="Proteomes" id="UP000325296">
    <property type="component" value="Unassembled WGS sequence"/>
</dbReference>
<dbReference type="InterPro" id="IPR011991">
    <property type="entry name" value="ArsR-like_HTH"/>
</dbReference>
<protein>
    <submittedName>
        <fullName evidence="6">Metalloregulator ArsR/SmtB family transcription factor</fullName>
    </submittedName>
    <submittedName>
        <fullName evidence="7">Rhodanese-related sulfurtransferase</fullName>
    </submittedName>
</protein>
<evidence type="ECO:0000256" key="3">
    <source>
        <dbReference type="ARBA" id="ARBA00023163"/>
    </source>
</evidence>
<dbReference type="PANTHER" id="PTHR43132:SF8">
    <property type="entry name" value="HTH-TYPE TRANSCRIPTIONAL REGULATOR KMTR"/>
    <property type="match status" value="1"/>
</dbReference>
<evidence type="ECO:0000313" key="9">
    <source>
        <dbReference type="Proteomes" id="UP000325296"/>
    </source>
</evidence>
<reference evidence="6 9" key="2">
    <citation type="submission" date="2019-09" db="EMBL/GenBank/DDBJ databases">
        <title>Draft genome sequence of Pseudomonas brenneri CCUG 51514(T).</title>
        <authorList>
            <person name="Tunovic T."/>
            <person name="Pineiro-Iglesias B."/>
            <person name="Unosson C."/>
            <person name="Inganas E."/>
            <person name="Ohlen M."/>
            <person name="Cardew S."/>
            <person name="Jensie-Markopoulos S."/>
            <person name="Salva-Serra F."/>
            <person name="Jaen-Luchoro D."/>
            <person name="Svensson-Stadler L."/>
            <person name="Chun J."/>
            <person name="Moore E."/>
        </authorList>
    </citation>
    <scope>NUCLEOTIDE SEQUENCE [LARGE SCALE GENOMIC DNA]</scope>
    <source>
        <strain evidence="6 9">CCUG 51514</strain>
    </source>
</reference>
<dbReference type="OrthoDB" id="9814704at2"/>
<evidence type="ECO:0000313" key="7">
    <source>
        <dbReference type="EMBL" id="SDU86579.1"/>
    </source>
</evidence>
<evidence type="ECO:0000259" key="5">
    <source>
        <dbReference type="PROSITE" id="PS50987"/>
    </source>
</evidence>
<dbReference type="SUPFAM" id="SSF46785">
    <property type="entry name" value="Winged helix' DNA-binding domain"/>
    <property type="match status" value="1"/>
</dbReference>
<dbReference type="RefSeq" id="WP_090290734.1">
    <property type="nucleotide sequence ID" value="NZ_BMNU01000006.1"/>
</dbReference>
<dbReference type="AlphaFoldDB" id="A0A5B2URL0"/>
<reference evidence="7 8" key="1">
    <citation type="submission" date="2016-10" db="EMBL/GenBank/DDBJ databases">
        <authorList>
            <person name="Varghese N."/>
            <person name="Submissions S."/>
        </authorList>
    </citation>
    <scope>NUCLEOTIDE SEQUENCE [LARGE SCALE GENOMIC DNA]</scope>
    <source>
        <strain evidence="7 8">BS2771</strain>
    </source>
</reference>
<evidence type="ECO:0000256" key="2">
    <source>
        <dbReference type="ARBA" id="ARBA00023125"/>
    </source>
</evidence>
<feature type="domain" description="HTH arsR-type" evidence="5">
    <location>
        <begin position="8"/>
        <end position="102"/>
    </location>
</feature>
<feature type="domain" description="Rhodanese" evidence="4">
    <location>
        <begin position="132"/>
        <end position="221"/>
    </location>
</feature>
<dbReference type="InterPro" id="IPR036873">
    <property type="entry name" value="Rhodanese-like_dom_sf"/>
</dbReference>
<dbReference type="Pfam" id="PF00581">
    <property type="entry name" value="Rhodanese"/>
    <property type="match status" value="1"/>
</dbReference>
<dbReference type="PROSITE" id="PS50987">
    <property type="entry name" value="HTH_ARSR_2"/>
    <property type="match status" value="1"/>
</dbReference>
<dbReference type="CDD" id="cd00090">
    <property type="entry name" value="HTH_ARSR"/>
    <property type="match status" value="1"/>
</dbReference>
<dbReference type="EMBL" id="LT629800">
    <property type="protein sequence ID" value="SDU86579.1"/>
    <property type="molecule type" value="Genomic_DNA"/>
</dbReference>
<keyword evidence="2" id="KW-0238">DNA-binding</keyword>
<proteinExistence type="predicted"/>
<dbReference type="NCBIfam" id="NF033788">
    <property type="entry name" value="HTH_metalloreg"/>
    <property type="match status" value="1"/>
</dbReference>
<dbReference type="SUPFAM" id="SSF52821">
    <property type="entry name" value="Rhodanese/Cell cycle control phosphatase"/>
    <property type="match status" value="1"/>
</dbReference>
<dbReference type="InterPro" id="IPR036390">
    <property type="entry name" value="WH_DNA-bd_sf"/>
</dbReference>
<keyword evidence="3" id="KW-0804">Transcription</keyword>
<evidence type="ECO:0000313" key="6">
    <source>
        <dbReference type="EMBL" id="KAA2228535.1"/>
    </source>
</evidence>
<dbReference type="InterPro" id="IPR001307">
    <property type="entry name" value="Thiosulphate_STrfase_CS"/>
</dbReference>
<dbReference type="SMART" id="SM00418">
    <property type="entry name" value="HTH_ARSR"/>
    <property type="match status" value="1"/>
</dbReference>
<keyword evidence="1" id="KW-0805">Transcription regulation</keyword>
<dbReference type="GO" id="GO:0003700">
    <property type="term" value="F:DNA-binding transcription factor activity"/>
    <property type="evidence" value="ECO:0007669"/>
    <property type="project" value="InterPro"/>
</dbReference>
<sequence length="228" mass="25012">MKPSSPLFPADHFTALADIARTLGHAHRLALLEHIAQEERSVEQLAQLSGVSVANASQHLQQLKRAGIVQTRRDGKRVLYSLGAGPVTPLLEALRGFLAFQHAEIREVALDSLSRRERLEGISIEELLMQMQSQSVVLLDVRPEDEFASGHLPGALNIPAQALQQRLAELPKGKHVVAYCRGPYCVLSTDAINTLHAHGLPARRLRAGFDDWKAAGLSVEQPPARLEK</sequence>
<gene>
    <name evidence="6" type="ORF">F1720_18120</name>
    <name evidence="7" type="ORF">SAMN04490181_0734</name>
</gene>
<dbReference type="PROSITE" id="PS00380">
    <property type="entry name" value="RHODANESE_1"/>
    <property type="match status" value="1"/>
</dbReference>
<dbReference type="Pfam" id="PF12840">
    <property type="entry name" value="HTH_20"/>
    <property type="match status" value="1"/>
</dbReference>
<organism evidence="6 9">
    <name type="scientific">Pseudomonas brenneri</name>
    <dbReference type="NCBI Taxonomy" id="129817"/>
    <lineage>
        <taxon>Bacteria</taxon>
        <taxon>Pseudomonadati</taxon>
        <taxon>Pseudomonadota</taxon>
        <taxon>Gammaproteobacteria</taxon>
        <taxon>Pseudomonadales</taxon>
        <taxon>Pseudomonadaceae</taxon>
        <taxon>Pseudomonas</taxon>
    </lineage>
</organism>
<dbReference type="InterPro" id="IPR001763">
    <property type="entry name" value="Rhodanese-like_dom"/>
</dbReference>